<protein>
    <recommendedName>
        <fullName evidence="8">Ankyrin repeat protein</fullName>
    </recommendedName>
</protein>
<feature type="repeat" description="ANK" evidence="2">
    <location>
        <begin position="1007"/>
        <end position="1039"/>
    </location>
</feature>
<dbReference type="SUPFAM" id="SSF53167">
    <property type="entry name" value="Purine and uridine phosphorylases"/>
    <property type="match status" value="1"/>
</dbReference>
<feature type="repeat" description="ANK" evidence="2">
    <location>
        <begin position="908"/>
        <end position="940"/>
    </location>
</feature>
<dbReference type="Pfam" id="PF00023">
    <property type="entry name" value="Ank"/>
    <property type="match status" value="3"/>
</dbReference>
<dbReference type="PROSITE" id="PS50088">
    <property type="entry name" value="ANK_REPEAT"/>
    <property type="match status" value="6"/>
</dbReference>
<dbReference type="SMART" id="SM00248">
    <property type="entry name" value="ANK"/>
    <property type="match status" value="6"/>
</dbReference>
<dbReference type="GO" id="GO:0009116">
    <property type="term" value="P:nucleoside metabolic process"/>
    <property type="evidence" value="ECO:0007669"/>
    <property type="project" value="InterPro"/>
</dbReference>
<dbReference type="EMBL" id="JAVHNS010000011">
    <property type="protein sequence ID" value="KAK6340259.1"/>
    <property type="molecule type" value="Genomic_DNA"/>
</dbReference>
<feature type="domain" description="Nephrocystin 3-like N-terminal" evidence="5">
    <location>
        <begin position="353"/>
        <end position="552"/>
    </location>
</feature>
<evidence type="ECO:0000259" key="4">
    <source>
        <dbReference type="Pfam" id="PF22939"/>
    </source>
</evidence>
<dbReference type="PROSITE" id="PS50297">
    <property type="entry name" value="ANK_REP_REGION"/>
    <property type="match status" value="5"/>
</dbReference>
<evidence type="ECO:0000313" key="6">
    <source>
        <dbReference type="EMBL" id="KAK6340259.1"/>
    </source>
</evidence>
<dbReference type="Pfam" id="PF12796">
    <property type="entry name" value="Ank_2"/>
    <property type="match status" value="1"/>
</dbReference>
<dbReference type="InterPro" id="IPR056884">
    <property type="entry name" value="NPHP3-like_N"/>
</dbReference>
<dbReference type="PANTHER" id="PTHR46082">
    <property type="entry name" value="ATP/GTP-BINDING PROTEIN-RELATED"/>
    <property type="match status" value="1"/>
</dbReference>
<dbReference type="SUPFAM" id="SSF52540">
    <property type="entry name" value="P-loop containing nucleoside triphosphate hydrolases"/>
    <property type="match status" value="1"/>
</dbReference>
<gene>
    <name evidence="6" type="ORF">TWF730_002023</name>
</gene>
<feature type="repeat" description="ANK" evidence="2">
    <location>
        <begin position="941"/>
        <end position="973"/>
    </location>
</feature>
<dbReference type="Gene3D" id="1.25.40.20">
    <property type="entry name" value="Ankyrin repeat-containing domain"/>
    <property type="match status" value="1"/>
</dbReference>
<feature type="repeat" description="ANK" evidence="2">
    <location>
        <begin position="875"/>
        <end position="907"/>
    </location>
</feature>
<comment type="caution">
    <text evidence="6">The sequence shown here is derived from an EMBL/GenBank/DDBJ whole genome shotgun (WGS) entry which is preliminary data.</text>
</comment>
<dbReference type="InterPro" id="IPR000845">
    <property type="entry name" value="Nucleoside_phosphorylase_d"/>
</dbReference>
<dbReference type="InterPro" id="IPR054471">
    <property type="entry name" value="GPIID_WHD"/>
</dbReference>
<dbReference type="GO" id="GO:0003824">
    <property type="term" value="F:catalytic activity"/>
    <property type="evidence" value="ECO:0007669"/>
    <property type="project" value="InterPro"/>
</dbReference>
<keyword evidence="2" id="KW-0040">ANK repeat</keyword>
<dbReference type="Gene3D" id="3.40.50.300">
    <property type="entry name" value="P-loop containing nucleotide triphosphate hydrolases"/>
    <property type="match status" value="1"/>
</dbReference>
<dbReference type="Gene3D" id="3.40.50.1580">
    <property type="entry name" value="Nucleoside phosphorylase domain"/>
    <property type="match status" value="1"/>
</dbReference>
<sequence length="1073" mass="118597">MANQNFRTLTLEDYTIGWICALTEEFVAAKLMLDETHPTLPVHPNDTNTYKLGSIGEHNIVIACLPEAGANQAATVATWMASSFPNVKIGLMVGIGGGIPSKVSLGDIVVSTPVDQYPGVVQHDFGKELDGTFKRTGALNKPPTVLLTALRSLRSKHTICRFSIHKRLNDLRESRPGLEPAYTRRPTVYPALTNSQTNSDNPQVHYGLIASGNRVIKSAVARDTLDYSLGGQVLCIEMEAAGLMDNFPCIVIRGICDYADANKNDDWHGYAAMAAAIYAKELMEKIRPVEVQKEIPIKEILRRQGRMIQEVHKNTTNVRSILSYEEIFKFLDHITPIRHGLQHSSISNKRQPDTGQWFLETPEYRHWLIQNKEVLHCTGIPGVGKTFLASRVIDHLVSLCCDPARPEPSLLDEELEATTETKEKSRIGIAYVYCDYRQAMEQTALNILTSLMVQLVHQSLPSTEDDSDPNDGPSLPSAVEALRQEYRRYGLIPSIDKIAKAIKSMATTTFSRVYIVIDALDECETSAHDRQDLLRHIFRLRAEANINIFATSKHVPVIMQQLESEGCCKLEVRAHDEDLQKYLSSQVMRSGSAMLQDHYKTIEASIIKAADGIFLLAQLHFESIVNKTSPGQLKNTLKSLATGDGAYLATYGNIMERINIQNPDFVTLAYRVLTWVICAETPLTILQLRQALSLEQTLGGDRIGLDTTYFPEVDLSNCPDINTMISVCAGLITIVDEDVFSRGGRTIRLVHSTAQDFFHQVWDFDKAHTSIGKTCIKYLVRSYPRSPTAIDPCSLRYYAMAHWGNHVSKSPDTILGSMAFEMLQNDAILTALGSSVFETKSFTRLHVAAYFGLTVCAELLLQMGSDPDAIGDESYGESPLWWATTKGHLAIVELLLNNGANPNIVTRSGSTPLSQAAAGGQTRMAKLLIHSGADIHARNTFGETILSSIAGTGLTSLVKLLLNQGADPNTQDIYGKTPLLTASKYGNVSIMKLLLDAGADINTAEIRGITPLMRAVMADSLEAVTLLVDNGANQFVHDKWCNTAYSWAVSLERRRILEYLFNPYSVGVTNLMM</sequence>
<dbReference type="PANTHER" id="PTHR46082:SF11">
    <property type="entry name" value="AAA+ ATPASE DOMAIN-CONTAINING PROTEIN-RELATED"/>
    <property type="match status" value="1"/>
</dbReference>
<dbReference type="Pfam" id="PF22939">
    <property type="entry name" value="WHD_GPIID"/>
    <property type="match status" value="1"/>
</dbReference>
<name>A0AAV9UGG2_9PEZI</name>
<dbReference type="InterPro" id="IPR053137">
    <property type="entry name" value="NLR-like"/>
</dbReference>
<dbReference type="InterPro" id="IPR002110">
    <property type="entry name" value="Ankyrin_rpt"/>
</dbReference>
<dbReference type="InterPro" id="IPR035994">
    <property type="entry name" value="Nucleoside_phosphorylase_sf"/>
</dbReference>
<evidence type="ECO:0000313" key="7">
    <source>
        <dbReference type="Proteomes" id="UP001373714"/>
    </source>
</evidence>
<keyword evidence="7" id="KW-1185">Reference proteome</keyword>
<dbReference type="InterPro" id="IPR027417">
    <property type="entry name" value="P-loop_NTPase"/>
</dbReference>
<dbReference type="AlphaFoldDB" id="A0AAV9UGG2"/>
<feature type="repeat" description="ANK" evidence="2">
    <location>
        <begin position="974"/>
        <end position="1006"/>
    </location>
</feature>
<dbReference type="Pfam" id="PF01048">
    <property type="entry name" value="PNP_UDP_1"/>
    <property type="match status" value="1"/>
</dbReference>
<dbReference type="SUPFAM" id="SSF48403">
    <property type="entry name" value="Ankyrin repeat"/>
    <property type="match status" value="1"/>
</dbReference>
<dbReference type="InterPro" id="IPR036770">
    <property type="entry name" value="Ankyrin_rpt-contain_sf"/>
</dbReference>
<feature type="repeat" description="ANK" evidence="2">
    <location>
        <begin position="840"/>
        <end position="872"/>
    </location>
</feature>
<evidence type="ECO:0000256" key="1">
    <source>
        <dbReference type="ARBA" id="ARBA00022737"/>
    </source>
</evidence>
<evidence type="ECO:0000256" key="2">
    <source>
        <dbReference type="PROSITE-ProRule" id="PRU00023"/>
    </source>
</evidence>
<feature type="domain" description="Nucleoside phosphorylase" evidence="3">
    <location>
        <begin position="16"/>
        <end position="266"/>
    </location>
</feature>
<evidence type="ECO:0000259" key="5">
    <source>
        <dbReference type="Pfam" id="PF24883"/>
    </source>
</evidence>
<evidence type="ECO:0000259" key="3">
    <source>
        <dbReference type="Pfam" id="PF01048"/>
    </source>
</evidence>
<dbReference type="PRINTS" id="PR01415">
    <property type="entry name" value="ANKYRIN"/>
</dbReference>
<accession>A0AAV9UGG2</accession>
<evidence type="ECO:0008006" key="8">
    <source>
        <dbReference type="Google" id="ProtNLM"/>
    </source>
</evidence>
<feature type="domain" description="GPI inositol-deacylase winged helix" evidence="4">
    <location>
        <begin position="664"/>
        <end position="758"/>
    </location>
</feature>
<organism evidence="6 7">
    <name type="scientific">Orbilia blumenaviensis</name>
    <dbReference type="NCBI Taxonomy" id="1796055"/>
    <lineage>
        <taxon>Eukaryota</taxon>
        <taxon>Fungi</taxon>
        <taxon>Dikarya</taxon>
        <taxon>Ascomycota</taxon>
        <taxon>Pezizomycotina</taxon>
        <taxon>Orbiliomycetes</taxon>
        <taxon>Orbiliales</taxon>
        <taxon>Orbiliaceae</taxon>
        <taxon>Orbilia</taxon>
    </lineage>
</organism>
<dbReference type="Proteomes" id="UP001373714">
    <property type="component" value="Unassembled WGS sequence"/>
</dbReference>
<keyword evidence="1" id="KW-0677">Repeat</keyword>
<proteinExistence type="predicted"/>
<dbReference type="Pfam" id="PF24883">
    <property type="entry name" value="NPHP3_N"/>
    <property type="match status" value="1"/>
</dbReference>
<reference evidence="6 7" key="1">
    <citation type="submission" date="2019-10" db="EMBL/GenBank/DDBJ databases">
        <authorList>
            <person name="Palmer J.M."/>
        </authorList>
    </citation>
    <scope>NUCLEOTIDE SEQUENCE [LARGE SCALE GENOMIC DNA]</scope>
    <source>
        <strain evidence="6 7">TWF730</strain>
    </source>
</reference>